<dbReference type="InterPro" id="IPR036317">
    <property type="entry name" value="Cullin_homology_sf"/>
</dbReference>
<evidence type="ECO:0000313" key="13">
    <source>
        <dbReference type="WBParaSite" id="Csp11.Scaffold628.g7257.t1"/>
    </source>
</evidence>
<dbReference type="PROSITE" id="PS01256">
    <property type="entry name" value="CULLIN_1"/>
    <property type="match status" value="1"/>
</dbReference>
<accession>A0A1I7TM20</accession>
<dbReference type="FunFam" id="1.20.1310.10:FF:000084">
    <property type="entry name" value="Protein CBR-CUL-2"/>
    <property type="match status" value="1"/>
</dbReference>
<dbReference type="SMART" id="SM00884">
    <property type="entry name" value="Cullin_Nedd8"/>
    <property type="match status" value="1"/>
</dbReference>
<dbReference type="InterPro" id="IPR016159">
    <property type="entry name" value="Cullin_repeat-like_dom_sf"/>
</dbReference>
<dbReference type="SUPFAM" id="SSF75632">
    <property type="entry name" value="Cullin homology domain"/>
    <property type="match status" value="1"/>
</dbReference>
<dbReference type="Proteomes" id="UP000095282">
    <property type="component" value="Unplaced"/>
</dbReference>
<dbReference type="WBParaSite" id="Csp11.Scaffold628.g7257.t1">
    <property type="protein sequence ID" value="Csp11.Scaffold628.g7257.t1"/>
    <property type="gene ID" value="Csp11.Scaffold628.g7257"/>
</dbReference>
<dbReference type="InterPro" id="IPR019559">
    <property type="entry name" value="Cullin_neddylation_domain"/>
</dbReference>
<dbReference type="PANTHER" id="PTHR11932">
    <property type="entry name" value="CULLIN"/>
    <property type="match status" value="1"/>
</dbReference>
<evidence type="ECO:0000256" key="4">
    <source>
        <dbReference type="ARBA" id="ARBA00022499"/>
    </source>
</evidence>
<dbReference type="Pfam" id="PF10557">
    <property type="entry name" value="Cullin_Nedd8"/>
    <property type="match status" value="1"/>
</dbReference>
<comment type="pathway">
    <text evidence="2">Protein modification; protein ubiquitination.</text>
</comment>
<dbReference type="STRING" id="1561998.A0A1I7TM20"/>
<evidence type="ECO:0000256" key="5">
    <source>
        <dbReference type="ARBA" id="ARBA00022786"/>
    </source>
</evidence>
<dbReference type="InterPro" id="IPR016157">
    <property type="entry name" value="Cullin_CS"/>
</dbReference>
<organism evidence="12 13">
    <name type="scientific">Caenorhabditis tropicalis</name>
    <dbReference type="NCBI Taxonomy" id="1561998"/>
    <lineage>
        <taxon>Eukaryota</taxon>
        <taxon>Metazoa</taxon>
        <taxon>Ecdysozoa</taxon>
        <taxon>Nematoda</taxon>
        <taxon>Chromadorea</taxon>
        <taxon>Rhabditida</taxon>
        <taxon>Rhabditina</taxon>
        <taxon>Rhabditomorpha</taxon>
        <taxon>Rhabditoidea</taxon>
        <taxon>Rhabditidae</taxon>
        <taxon>Peloderinae</taxon>
        <taxon>Caenorhabditis</taxon>
    </lineage>
</organism>
<keyword evidence="7" id="KW-0539">Nucleus</keyword>
<dbReference type="FunFam" id="1.20.1310.10:FF:000012">
    <property type="entry name" value="Cullin 2"/>
    <property type="match status" value="1"/>
</dbReference>
<dbReference type="Pfam" id="PF26557">
    <property type="entry name" value="Cullin_AB"/>
    <property type="match status" value="1"/>
</dbReference>
<dbReference type="FunFam" id="1.20.1310.10:FF:000083">
    <property type="entry name" value="Protein CBR-CUL-2"/>
    <property type="match status" value="1"/>
</dbReference>
<dbReference type="InterPro" id="IPR059120">
    <property type="entry name" value="Cullin-like_AB"/>
</dbReference>
<evidence type="ECO:0000256" key="6">
    <source>
        <dbReference type="ARBA" id="ARBA00022843"/>
    </source>
</evidence>
<evidence type="ECO:0000259" key="11">
    <source>
        <dbReference type="PROSITE" id="PS50069"/>
    </source>
</evidence>
<evidence type="ECO:0000256" key="9">
    <source>
        <dbReference type="PROSITE-ProRule" id="PRU00330"/>
    </source>
</evidence>
<dbReference type="SUPFAM" id="SSF46785">
    <property type="entry name" value="Winged helix' DNA-binding domain"/>
    <property type="match status" value="1"/>
</dbReference>
<sequence>MSMWSPSMNNFTSSMLFFSFPILKLNSRSNDQKREIMQGYLQRHVKDRSFSIYLHTFALIVNLSLKFFAEENSNRSEVHSAATLASNTPNASNRTTLGRRKATGSAIYSEQEPILKKGKTISDGMYSLKPKVVQFDKVWDELRPSIIDIINLRPITNVQWHHKFSDVYDICVSIPTPLSERLYQEVKTCVKQHVQEKRLEIVDVDPDLLLQEYHKMWRIFHEGAIYIHRLFGYLNKQFVKQKRCTDLDNFSQYAAFLQIPDIKEIGCLALEIWKEELVKYILPQLVQLLLVAIDGDRKGNLPNAADVVSGVINSFVKMEETDFEVVQAEGGRYKVRESITAFYQESFEKPLLADTEMYYSALAQKMLSELSCSEYMEQVILLLEQEEVRAKKYLHESSVEKVITLCQKVMIKAHKEKLHAVCHDLITNEENKDLRNMYRLLKPIQAGLSVMVKEFEEYVKKKGLEAIAQLSGDNVPQQFVENVLKVYNKFNDMKTVVFMDDGEFSSGLDKALQGVVNSKEQGQTVPKASERLARYTDSLLKKTTKGLSETDLEVKLGSAIVIFRYIEDKDVFQKFYSKMLANRLIAGSSVSMDAEELMINKLKQACGYEFTSKLSRMFTDIGLSHELSTNFDKHISEIKEEHPEKKSVYVPTQTLILQAGSWPLNAPQVSTNSSNSQTALEVSNFHMPMVLLPVIQEFENFYTGKHNGRKITWLFNMSQGDVRLTYLDKQYVVQVYVYQMAALLCFERRDSIVAKEIGEEIGVSGDYLLKTLRTIVDASILTCDDPNLTSDSILNLNKSMSQKRIKFRLQAPQVNKAVEKEQDPVANTVSQDRKYYMECAIVRIMKTRKVLKHNALVTEIMDQTKGRFSPDVPFIKKSIEDLIEKMYIQRTDQNDEYQYLA</sequence>
<dbReference type="AlphaFoldDB" id="A0A1I7TM20"/>
<dbReference type="InterPro" id="IPR016158">
    <property type="entry name" value="Cullin_homology"/>
</dbReference>
<dbReference type="FunFam" id="3.30.230.130:FF:000023">
    <property type="entry name" value="Protein CBR-CUL-2"/>
    <property type="match status" value="1"/>
</dbReference>
<dbReference type="Gene3D" id="1.10.10.10">
    <property type="entry name" value="Winged helix-like DNA-binding domain superfamily/Winged helix DNA-binding domain"/>
    <property type="match status" value="1"/>
</dbReference>
<dbReference type="InterPro" id="IPR045093">
    <property type="entry name" value="Cullin"/>
</dbReference>
<evidence type="ECO:0000256" key="2">
    <source>
        <dbReference type="ARBA" id="ARBA00004906"/>
    </source>
</evidence>
<comment type="similarity">
    <text evidence="3 9 10">Belongs to the cullin family.</text>
</comment>
<dbReference type="GO" id="GO:0006511">
    <property type="term" value="P:ubiquitin-dependent protein catabolic process"/>
    <property type="evidence" value="ECO:0007669"/>
    <property type="project" value="InterPro"/>
</dbReference>
<keyword evidence="5" id="KW-0833">Ubl conjugation pathway</keyword>
<dbReference type="InterPro" id="IPR036388">
    <property type="entry name" value="WH-like_DNA-bd_sf"/>
</dbReference>
<dbReference type="Pfam" id="PF00888">
    <property type="entry name" value="Cullin"/>
    <property type="match status" value="1"/>
</dbReference>
<keyword evidence="6" id="KW-0832">Ubl conjugation</keyword>
<evidence type="ECO:0000313" key="12">
    <source>
        <dbReference type="Proteomes" id="UP000095282"/>
    </source>
</evidence>
<dbReference type="Gene3D" id="3.30.230.130">
    <property type="entry name" value="Cullin, Chain C, Domain 2"/>
    <property type="match status" value="1"/>
</dbReference>
<evidence type="ECO:0000256" key="3">
    <source>
        <dbReference type="ARBA" id="ARBA00006019"/>
    </source>
</evidence>
<dbReference type="InterPro" id="IPR036390">
    <property type="entry name" value="WH_DNA-bd_sf"/>
</dbReference>
<dbReference type="GO" id="GO:0005634">
    <property type="term" value="C:nucleus"/>
    <property type="evidence" value="ECO:0007669"/>
    <property type="project" value="UniProtKB-SubCell"/>
</dbReference>
<protein>
    <recommendedName>
        <fullName evidence="8">Cullin-2</fullName>
    </recommendedName>
</protein>
<proteinExistence type="inferred from homology"/>
<dbReference type="PROSITE" id="PS50069">
    <property type="entry name" value="CULLIN_2"/>
    <property type="match status" value="1"/>
</dbReference>
<dbReference type="Gene3D" id="1.20.1310.10">
    <property type="entry name" value="Cullin Repeats"/>
    <property type="match status" value="4"/>
</dbReference>
<keyword evidence="12" id="KW-1185">Reference proteome</keyword>
<dbReference type="SMART" id="SM00182">
    <property type="entry name" value="CULLIN"/>
    <property type="match status" value="1"/>
</dbReference>
<dbReference type="GO" id="GO:0031462">
    <property type="term" value="C:Cul2-RING ubiquitin ligase complex"/>
    <property type="evidence" value="ECO:0007669"/>
    <property type="project" value="UniProtKB-ARBA"/>
</dbReference>
<keyword evidence="4" id="KW-1017">Isopeptide bond</keyword>
<dbReference type="GO" id="GO:0031625">
    <property type="term" value="F:ubiquitin protein ligase binding"/>
    <property type="evidence" value="ECO:0007669"/>
    <property type="project" value="InterPro"/>
</dbReference>
<evidence type="ECO:0000256" key="1">
    <source>
        <dbReference type="ARBA" id="ARBA00004123"/>
    </source>
</evidence>
<name>A0A1I7TM20_9PELO</name>
<feature type="domain" description="Cullin family profile" evidence="11">
    <location>
        <begin position="527"/>
        <end position="776"/>
    </location>
</feature>
<reference evidence="13" key="1">
    <citation type="submission" date="2016-11" db="UniProtKB">
        <authorList>
            <consortium name="WormBaseParasite"/>
        </authorList>
    </citation>
    <scope>IDENTIFICATION</scope>
</reference>
<dbReference type="FunFam" id="1.20.1310.10:FF:000022">
    <property type="entry name" value="Cullin-2 isoform 2"/>
    <property type="match status" value="1"/>
</dbReference>
<dbReference type="FunFam" id="1.10.10.10:FF:000014">
    <property type="entry name" value="Cullin 1"/>
    <property type="match status" value="1"/>
</dbReference>
<comment type="subcellular location">
    <subcellularLocation>
        <location evidence="1">Nucleus</location>
    </subcellularLocation>
</comment>
<dbReference type="InterPro" id="IPR001373">
    <property type="entry name" value="Cullin_N"/>
</dbReference>
<evidence type="ECO:0000256" key="10">
    <source>
        <dbReference type="RuleBase" id="RU003829"/>
    </source>
</evidence>
<evidence type="ECO:0000256" key="7">
    <source>
        <dbReference type="ARBA" id="ARBA00023242"/>
    </source>
</evidence>
<dbReference type="SUPFAM" id="SSF74788">
    <property type="entry name" value="Cullin repeat-like"/>
    <property type="match status" value="1"/>
</dbReference>
<evidence type="ECO:0000256" key="8">
    <source>
        <dbReference type="ARBA" id="ARBA00069610"/>
    </source>
</evidence>